<reference evidence="2" key="2">
    <citation type="journal article" date="2023" name="Science">
        <title>Genomic signatures of disease resistance in endangered staghorn corals.</title>
        <authorList>
            <person name="Vollmer S.V."/>
            <person name="Selwyn J.D."/>
            <person name="Despard B.A."/>
            <person name="Roesel C.L."/>
        </authorList>
    </citation>
    <scope>NUCLEOTIDE SEQUENCE</scope>
    <source>
        <strain evidence="2">K2</strain>
    </source>
</reference>
<reference evidence="2" key="1">
    <citation type="journal article" date="2023" name="G3 (Bethesda)">
        <title>Whole genome assembly and annotation of the endangered Caribbean coral Acropora cervicornis.</title>
        <authorList>
            <person name="Selwyn J.D."/>
            <person name="Vollmer S.V."/>
        </authorList>
    </citation>
    <scope>NUCLEOTIDE SEQUENCE</scope>
    <source>
        <strain evidence="2">K2</strain>
    </source>
</reference>
<evidence type="ECO:0000313" key="3">
    <source>
        <dbReference type="Proteomes" id="UP001249851"/>
    </source>
</evidence>
<feature type="compositionally biased region" description="Basic and acidic residues" evidence="1">
    <location>
        <begin position="147"/>
        <end position="169"/>
    </location>
</feature>
<feature type="compositionally biased region" description="Basic and acidic residues" evidence="1">
    <location>
        <begin position="122"/>
        <end position="134"/>
    </location>
</feature>
<evidence type="ECO:0000256" key="1">
    <source>
        <dbReference type="SAM" id="MobiDB-lite"/>
    </source>
</evidence>
<accession>A0AAD9QJW8</accession>
<gene>
    <name evidence="2" type="ORF">P5673_014325</name>
</gene>
<keyword evidence="3" id="KW-1185">Reference proteome</keyword>
<name>A0AAD9QJW8_ACRCE</name>
<sequence length="169" mass="19230">MFLLRPSKSKEKPRASTPLSSDFSDVESDASATSTVMLATTSDDLSDKSLLTYTIYSLTKAALKSTPHNHRPKELAAGFCIPTRFEKVTDENLKSDKISEVDRAKQSLKKAIPKKFENWRYQENKRSPDFEEKKAKRKKTAGGDPAVIERDLKRLREERSKIKKHQDVS</sequence>
<proteinExistence type="predicted"/>
<comment type="caution">
    <text evidence="2">The sequence shown here is derived from an EMBL/GenBank/DDBJ whole genome shotgun (WGS) entry which is preliminary data.</text>
</comment>
<dbReference type="EMBL" id="JARQWQ010000028">
    <property type="protein sequence ID" value="KAK2562635.1"/>
    <property type="molecule type" value="Genomic_DNA"/>
</dbReference>
<feature type="region of interest" description="Disordered" evidence="1">
    <location>
        <begin position="122"/>
        <end position="169"/>
    </location>
</feature>
<evidence type="ECO:0000313" key="2">
    <source>
        <dbReference type="EMBL" id="KAK2562635.1"/>
    </source>
</evidence>
<organism evidence="2 3">
    <name type="scientific">Acropora cervicornis</name>
    <name type="common">Staghorn coral</name>
    <dbReference type="NCBI Taxonomy" id="6130"/>
    <lineage>
        <taxon>Eukaryota</taxon>
        <taxon>Metazoa</taxon>
        <taxon>Cnidaria</taxon>
        <taxon>Anthozoa</taxon>
        <taxon>Hexacorallia</taxon>
        <taxon>Scleractinia</taxon>
        <taxon>Astrocoeniina</taxon>
        <taxon>Acroporidae</taxon>
        <taxon>Acropora</taxon>
    </lineage>
</organism>
<dbReference type="AlphaFoldDB" id="A0AAD9QJW8"/>
<feature type="region of interest" description="Disordered" evidence="1">
    <location>
        <begin position="1"/>
        <end position="28"/>
    </location>
</feature>
<dbReference type="Proteomes" id="UP001249851">
    <property type="component" value="Unassembled WGS sequence"/>
</dbReference>
<protein>
    <submittedName>
        <fullName evidence="2">Uncharacterized protein</fullName>
    </submittedName>
</protein>